<keyword evidence="8" id="KW-1185">Reference proteome</keyword>
<dbReference type="Proteomes" id="UP000507470">
    <property type="component" value="Unassembled WGS sequence"/>
</dbReference>
<evidence type="ECO:0000256" key="2">
    <source>
        <dbReference type="ARBA" id="ARBA00022692"/>
    </source>
</evidence>
<proteinExistence type="inferred from homology"/>
<dbReference type="AlphaFoldDB" id="A0A6J8CI71"/>
<feature type="transmembrane region" description="Helical" evidence="6">
    <location>
        <begin position="302"/>
        <end position="328"/>
    </location>
</feature>
<dbReference type="InterPro" id="IPR051085">
    <property type="entry name" value="MB_O-acyltransferase"/>
</dbReference>
<keyword evidence="3 6" id="KW-1133">Transmembrane helix</keyword>
<accession>A0A6J8CI71</accession>
<comment type="similarity">
    <text evidence="5">Belongs to the membrane-bound acyltransferase family. HHAT subfamily.</text>
</comment>
<evidence type="ECO:0000256" key="6">
    <source>
        <dbReference type="SAM" id="Phobius"/>
    </source>
</evidence>
<keyword evidence="4 6" id="KW-0472">Membrane</keyword>
<dbReference type="EMBL" id="CACVKT020005605">
    <property type="protein sequence ID" value="CAC5396168.1"/>
    <property type="molecule type" value="Genomic_DNA"/>
</dbReference>
<feature type="transmembrane region" description="Helical" evidence="6">
    <location>
        <begin position="39"/>
        <end position="57"/>
    </location>
</feature>
<evidence type="ECO:0000256" key="3">
    <source>
        <dbReference type="ARBA" id="ARBA00022989"/>
    </source>
</evidence>
<reference evidence="7 8" key="1">
    <citation type="submission" date="2020-06" db="EMBL/GenBank/DDBJ databases">
        <authorList>
            <person name="Li R."/>
            <person name="Bekaert M."/>
        </authorList>
    </citation>
    <scope>NUCLEOTIDE SEQUENCE [LARGE SCALE GENOMIC DNA]</scope>
    <source>
        <strain evidence="8">wild</strain>
    </source>
</reference>
<dbReference type="OrthoDB" id="420606at2759"/>
<feature type="transmembrane region" description="Helical" evidence="6">
    <location>
        <begin position="528"/>
        <end position="545"/>
    </location>
</feature>
<evidence type="ECO:0000256" key="4">
    <source>
        <dbReference type="ARBA" id="ARBA00023136"/>
    </source>
</evidence>
<dbReference type="PANTHER" id="PTHR13285">
    <property type="entry name" value="ACYLTRANSFERASE"/>
    <property type="match status" value="1"/>
</dbReference>
<evidence type="ECO:0000313" key="7">
    <source>
        <dbReference type="EMBL" id="CAC5396168.1"/>
    </source>
</evidence>
<feature type="transmembrane region" description="Helical" evidence="6">
    <location>
        <begin position="446"/>
        <end position="467"/>
    </location>
</feature>
<dbReference type="GO" id="GO:0016409">
    <property type="term" value="F:palmitoyltransferase activity"/>
    <property type="evidence" value="ECO:0007669"/>
    <property type="project" value="TreeGrafter"/>
</dbReference>
<protein>
    <recommendedName>
        <fullName evidence="9">Protein-cysteine N-palmitoyltransferase Rasp</fullName>
    </recommendedName>
</protein>
<evidence type="ECO:0000256" key="5">
    <source>
        <dbReference type="ARBA" id="ARBA00038268"/>
    </source>
</evidence>
<feature type="transmembrane region" description="Helical" evidence="6">
    <location>
        <begin position="264"/>
        <end position="282"/>
    </location>
</feature>
<dbReference type="GO" id="GO:0005783">
    <property type="term" value="C:endoplasmic reticulum"/>
    <property type="evidence" value="ECO:0007669"/>
    <property type="project" value="TreeGrafter"/>
</dbReference>
<dbReference type="PANTHER" id="PTHR13285:SF18">
    <property type="entry name" value="PROTEIN-CYSTEINE N-PALMITOYLTRANSFERASE RASP"/>
    <property type="match status" value="1"/>
</dbReference>
<feature type="transmembrane region" description="Helical" evidence="6">
    <location>
        <begin position="166"/>
        <end position="188"/>
    </location>
</feature>
<evidence type="ECO:0008006" key="9">
    <source>
        <dbReference type="Google" id="ProtNLM"/>
    </source>
</evidence>
<evidence type="ECO:0000256" key="1">
    <source>
        <dbReference type="ARBA" id="ARBA00004141"/>
    </source>
</evidence>
<comment type="subcellular location">
    <subcellularLocation>
        <location evidence="1">Membrane</location>
        <topology evidence="1">Multi-pass membrane protein</topology>
    </subcellularLocation>
</comment>
<gene>
    <name evidence="7" type="ORF">MCOR_30767</name>
</gene>
<dbReference type="InterPro" id="IPR004299">
    <property type="entry name" value="MBOAT_fam"/>
</dbReference>
<evidence type="ECO:0000313" key="8">
    <source>
        <dbReference type="Proteomes" id="UP000507470"/>
    </source>
</evidence>
<feature type="transmembrane region" description="Helical" evidence="6">
    <location>
        <begin position="94"/>
        <end position="112"/>
    </location>
</feature>
<feature type="transmembrane region" description="Helical" evidence="6">
    <location>
        <begin position="422"/>
        <end position="440"/>
    </location>
</feature>
<organism evidence="7 8">
    <name type="scientific">Mytilus coruscus</name>
    <name type="common">Sea mussel</name>
    <dbReference type="NCBI Taxonomy" id="42192"/>
    <lineage>
        <taxon>Eukaryota</taxon>
        <taxon>Metazoa</taxon>
        <taxon>Spiralia</taxon>
        <taxon>Lophotrochozoa</taxon>
        <taxon>Mollusca</taxon>
        <taxon>Bivalvia</taxon>
        <taxon>Autobranchia</taxon>
        <taxon>Pteriomorphia</taxon>
        <taxon>Mytilida</taxon>
        <taxon>Mytiloidea</taxon>
        <taxon>Mytilidae</taxon>
        <taxon>Mytilinae</taxon>
        <taxon>Mytilus</taxon>
    </lineage>
</organism>
<keyword evidence="2 6" id="KW-0812">Transmembrane</keyword>
<dbReference type="GO" id="GO:0016020">
    <property type="term" value="C:membrane"/>
    <property type="evidence" value="ECO:0007669"/>
    <property type="project" value="UniProtKB-SubCell"/>
</dbReference>
<dbReference type="Pfam" id="PF03062">
    <property type="entry name" value="MBOAT"/>
    <property type="match status" value="1"/>
</dbReference>
<feature type="transmembrane region" description="Helical" evidence="6">
    <location>
        <begin position="132"/>
        <end position="159"/>
    </location>
</feature>
<name>A0A6J8CI71_MYTCO</name>
<sequence length="556" mass="65752">MVFGKNDYPYIKCWKMETKKKNMDVQPKKSEVLPAWETYFYNTVHVSVVAYILYCVYRASTKCMYDGLLNVYDFEPGWSCIQREKDMSNYEWHFFYNLFWIVIPWYITYISLDWIAAHHLSVIHRRQTCLLYSLIVLAYLLGWKSLLLLCLHSVVMYLISLFQSKVLVWILSIALISTLNFEPFISWMRLLNPEDSDGKSYYMLMFTLALTHLRYTSFCLEYVEHVTGTSSPQQDTDTDKLYMEIKKEIEYTQTDEMKFSLVDAFVYIFYFPLFFCGPIITYDEFSKQMNESAQKPLQENQMISIAFLALRMIFWAVFNEFILHFFYFNALQHNLSVIEDMDLWTLSGIGYCQGQFFMIKYTVMFGIPSVVARTCGIEPPAGPKCIGHIYTYSDMWKYFDRGMYSFIKRYIYLPLGGSQGNIIQKLLCSLGCFIFVYIWHGIEYFIFLWTLFNFIGISLEVLGYWIDKQTAVCKFKNSMPGIYRRIQGLAVVPLFVMSTFTAFCFFGGSVIGYMYYQKFIVRGWLKSWSIVIVVVYCCVQSSMEIHERQKTKKKRE</sequence>
<feature type="transmembrane region" description="Helical" evidence="6">
    <location>
        <begin position="488"/>
        <end position="516"/>
    </location>
</feature>